<keyword evidence="2" id="KW-1185">Reference proteome</keyword>
<reference evidence="1" key="1">
    <citation type="submission" date="2021-08" db="EMBL/GenBank/DDBJ databases">
        <title>Novel anaerobic bacterium isolated from sea squirt in East Sea, Republic of Korea.</title>
        <authorList>
            <person name="Nguyen T.H."/>
            <person name="Li Z."/>
            <person name="Lee Y.-J."/>
            <person name="Ko J."/>
            <person name="Kim S.-G."/>
        </authorList>
    </citation>
    <scope>NUCLEOTIDE SEQUENCE</scope>
    <source>
        <strain evidence="1">KCTC 25031</strain>
    </source>
</reference>
<dbReference type="Proteomes" id="UP000826212">
    <property type="component" value="Chromosome"/>
</dbReference>
<proteinExistence type="predicted"/>
<organism evidence="1 2">
    <name type="scientific">Halosquirtibacter laminarini</name>
    <dbReference type="NCBI Taxonomy" id="3374600"/>
    <lineage>
        <taxon>Bacteria</taxon>
        <taxon>Pseudomonadati</taxon>
        <taxon>Bacteroidota</taxon>
        <taxon>Bacteroidia</taxon>
        <taxon>Marinilabiliales</taxon>
        <taxon>Prolixibacteraceae</taxon>
        <taxon>Halosquirtibacter</taxon>
    </lineage>
</organism>
<protein>
    <submittedName>
        <fullName evidence="1">Uncharacterized protein</fullName>
    </submittedName>
</protein>
<evidence type="ECO:0000313" key="1">
    <source>
        <dbReference type="EMBL" id="QZE13726.1"/>
    </source>
</evidence>
<name>A0AC61NJZ4_9BACT</name>
<sequence length="370" mass="42845">MKKIFVCLFLTFFYPKIFKIIQAQELSSPSFFKRNLSMPLDVNFEFLKESRDIDYGRFRDKQRFYYTNFQFDIKGALNQNIGFNFETLLNSTTLNESDILESITNANIVVRSNNHKWSFCLGRYIVKFGSCEQYYSGSDVAVYSLVGGAIGVFKTGASIAYTPNDHQDIGFQIVNADNDNTVLYMEYNLYWRGDIFPDLLRTYMSVSTVQKGQLDRFPYALNIGLQWHIDDFVLDTDYRQLKNMTNFYKGVRYASIPIKLQYETNHFCPYVKYIYNRVDFNGLNFNVENSLSSLDALDDLSSHTYLLGLQFYPKQDGCLSFYLIGAYTSEEDILSSIPNLASSNSRGVHYGKYQIQAGLKLKLDFLKSRT</sequence>
<gene>
    <name evidence="1" type="ORF">K4L44_14325</name>
</gene>
<accession>A0AC61NJZ4</accession>
<evidence type="ECO:0000313" key="2">
    <source>
        <dbReference type="Proteomes" id="UP000826212"/>
    </source>
</evidence>
<dbReference type="EMBL" id="CP081303">
    <property type="protein sequence ID" value="QZE13726.1"/>
    <property type="molecule type" value="Genomic_DNA"/>
</dbReference>